<name>A0A316I985_9PSEU</name>
<feature type="compositionally biased region" description="Pro residues" evidence="1">
    <location>
        <begin position="13"/>
        <end position="30"/>
    </location>
</feature>
<protein>
    <submittedName>
        <fullName evidence="3">Uncharacterized protein</fullName>
    </submittedName>
</protein>
<dbReference type="Proteomes" id="UP000246005">
    <property type="component" value="Unassembled WGS sequence"/>
</dbReference>
<evidence type="ECO:0000256" key="2">
    <source>
        <dbReference type="SAM" id="Phobius"/>
    </source>
</evidence>
<keyword evidence="2" id="KW-0812">Transmembrane</keyword>
<evidence type="ECO:0000313" key="4">
    <source>
        <dbReference type="Proteomes" id="UP000246005"/>
    </source>
</evidence>
<keyword evidence="2" id="KW-0472">Membrane</keyword>
<comment type="caution">
    <text evidence="3">The sequence shown here is derived from an EMBL/GenBank/DDBJ whole genome shotgun (WGS) entry which is preliminary data.</text>
</comment>
<keyword evidence="2" id="KW-1133">Transmembrane helix</keyword>
<evidence type="ECO:0000256" key="1">
    <source>
        <dbReference type="SAM" id="MobiDB-lite"/>
    </source>
</evidence>
<gene>
    <name evidence="3" type="ORF">C8D88_101100</name>
</gene>
<accession>A0A316I985</accession>
<organism evidence="3 4">
    <name type="scientific">Lentzea atacamensis</name>
    <dbReference type="NCBI Taxonomy" id="531938"/>
    <lineage>
        <taxon>Bacteria</taxon>
        <taxon>Bacillati</taxon>
        <taxon>Actinomycetota</taxon>
        <taxon>Actinomycetes</taxon>
        <taxon>Pseudonocardiales</taxon>
        <taxon>Pseudonocardiaceae</taxon>
        <taxon>Lentzea</taxon>
    </lineage>
</organism>
<evidence type="ECO:0000313" key="3">
    <source>
        <dbReference type="EMBL" id="PWK90092.1"/>
    </source>
</evidence>
<dbReference type="EMBL" id="QGHB01000001">
    <property type="protein sequence ID" value="PWK90092.1"/>
    <property type="molecule type" value="Genomic_DNA"/>
</dbReference>
<proteinExistence type="predicted"/>
<dbReference type="RefSeq" id="WP_109628832.1">
    <property type="nucleotide sequence ID" value="NZ_QGHB01000001.1"/>
</dbReference>
<feature type="transmembrane region" description="Helical" evidence="2">
    <location>
        <begin position="76"/>
        <end position="94"/>
    </location>
</feature>
<reference evidence="3 4" key="1">
    <citation type="submission" date="2018-05" db="EMBL/GenBank/DDBJ databases">
        <title>Genomic Encyclopedia of Type Strains, Phase IV (KMG-IV): sequencing the most valuable type-strain genomes for metagenomic binning, comparative biology and taxonomic classification.</title>
        <authorList>
            <person name="Goeker M."/>
        </authorList>
    </citation>
    <scope>NUCLEOTIDE SEQUENCE [LARGE SCALE GENOMIC DNA]</scope>
    <source>
        <strain evidence="3 4">DSM 45480</strain>
    </source>
</reference>
<sequence length="240" mass="26360">MTDEPGKDLAPRQPQPPAPQIPQPPAPPIDPEQLRQFQEFQRFQEYQRYQEATGQAPQPPKPQGKRWWLVVLGSRIFWRALTFLFIVIAALWAYNHYFGTDDPGDIAQDSGGVTGPAQGLSAPAGLQGTVGMFYKHVSFADTTRACTLFLRDDVRQKFANAYGASDCAAAVKILKAQVTSVDKYQQVMFPPDMLKTPATTKVTIDSCALTVEGGPRLGTFVVEKVNAGWVITDWSPSACG</sequence>
<feature type="compositionally biased region" description="Basic and acidic residues" evidence="1">
    <location>
        <begin position="1"/>
        <end position="10"/>
    </location>
</feature>
<feature type="region of interest" description="Disordered" evidence="1">
    <location>
        <begin position="1"/>
        <end position="37"/>
    </location>
</feature>
<dbReference type="AlphaFoldDB" id="A0A316I985"/>